<dbReference type="PANTHER" id="PTHR30055">
    <property type="entry name" value="HTH-TYPE TRANSCRIPTIONAL REGULATOR RUTR"/>
    <property type="match status" value="1"/>
</dbReference>
<evidence type="ECO:0000256" key="1">
    <source>
        <dbReference type="ARBA" id="ARBA00022491"/>
    </source>
</evidence>
<keyword evidence="1" id="KW-0678">Repressor</keyword>
<feature type="DNA-binding region" description="H-T-H motif" evidence="5">
    <location>
        <begin position="31"/>
        <end position="50"/>
    </location>
</feature>
<reference evidence="7 8" key="1">
    <citation type="submission" date="2008-06" db="EMBL/GenBank/DDBJ databases">
        <title>Complete sequence of Chloroherpeton thalassium ATCC 35110.</title>
        <authorList>
            <consortium name="US DOE Joint Genome Institute"/>
            <person name="Lucas S."/>
            <person name="Copeland A."/>
            <person name="Lapidus A."/>
            <person name="Glavina del Rio T."/>
            <person name="Dalin E."/>
            <person name="Tice H."/>
            <person name="Bruce D."/>
            <person name="Goodwin L."/>
            <person name="Pitluck S."/>
            <person name="Schmutz J."/>
            <person name="Larimer F."/>
            <person name="Land M."/>
            <person name="Hauser L."/>
            <person name="Kyrpides N."/>
            <person name="Mikhailova N."/>
            <person name="Liu Z."/>
            <person name="Li T."/>
            <person name="Zhao F."/>
            <person name="Overmann J."/>
            <person name="Bryant D.A."/>
            <person name="Richardson P."/>
        </authorList>
    </citation>
    <scope>NUCLEOTIDE SEQUENCE [LARGE SCALE GENOMIC DNA]</scope>
    <source>
        <strain evidence="8">ATCC 35110 / GB-78</strain>
    </source>
</reference>
<gene>
    <name evidence="7" type="ordered locus">Ctha_0156</name>
</gene>
<dbReference type="AlphaFoldDB" id="B3QSY4"/>
<dbReference type="Pfam" id="PF00440">
    <property type="entry name" value="TetR_N"/>
    <property type="match status" value="1"/>
</dbReference>
<dbReference type="eggNOG" id="COG1309">
    <property type="taxonomic scope" value="Bacteria"/>
</dbReference>
<organism evidence="7 8">
    <name type="scientific">Chloroherpeton thalassium (strain ATCC 35110 / GB-78)</name>
    <dbReference type="NCBI Taxonomy" id="517418"/>
    <lineage>
        <taxon>Bacteria</taxon>
        <taxon>Pseudomonadati</taxon>
        <taxon>Chlorobiota</taxon>
        <taxon>Chlorobiia</taxon>
        <taxon>Chlorobiales</taxon>
        <taxon>Chloroherpetonaceae</taxon>
        <taxon>Chloroherpeton</taxon>
    </lineage>
</organism>
<evidence type="ECO:0000256" key="2">
    <source>
        <dbReference type="ARBA" id="ARBA00023015"/>
    </source>
</evidence>
<name>B3QSY4_CHLT3</name>
<protein>
    <submittedName>
        <fullName evidence="7">Transcriptional regulator, TetR family</fullName>
    </submittedName>
</protein>
<dbReference type="InterPro" id="IPR039538">
    <property type="entry name" value="BetI_C"/>
</dbReference>
<sequence length="203" mass="22929">MPKFVDKEAKRLEIISAAMKVFAQSGVVNAKMSEIAEVAGVGKGTIYEYFRSKEEIFSHAFELFFQEMRTALREIANSSDSPEARLRKFIKTALVDFTTGNEEFLNIMLDFWAEGIRSKNENVSQILDLDAIYSEFRAVIASILDEGIREGSFRPVDSNIAASTLIGVLDGLYLQWAINPFVFKFEEVGDFLVDNFLRGIKNN</sequence>
<evidence type="ECO:0000256" key="5">
    <source>
        <dbReference type="PROSITE-ProRule" id="PRU00335"/>
    </source>
</evidence>
<dbReference type="HOGENOM" id="CLU_069356_15_3_10"/>
<dbReference type="KEGG" id="cts:Ctha_0156"/>
<keyword evidence="8" id="KW-1185">Reference proteome</keyword>
<evidence type="ECO:0000256" key="4">
    <source>
        <dbReference type="ARBA" id="ARBA00023163"/>
    </source>
</evidence>
<evidence type="ECO:0000313" key="8">
    <source>
        <dbReference type="Proteomes" id="UP000001208"/>
    </source>
</evidence>
<dbReference type="EMBL" id="CP001100">
    <property type="protein sequence ID" value="ACF12627.1"/>
    <property type="molecule type" value="Genomic_DNA"/>
</dbReference>
<proteinExistence type="predicted"/>
<dbReference type="PROSITE" id="PS50977">
    <property type="entry name" value="HTH_TETR_2"/>
    <property type="match status" value="1"/>
</dbReference>
<keyword evidence="3 5" id="KW-0238">DNA-binding</keyword>
<dbReference type="InterPro" id="IPR001647">
    <property type="entry name" value="HTH_TetR"/>
</dbReference>
<dbReference type="STRING" id="517418.Ctha_0156"/>
<dbReference type="InterPro" id="IPR050109">
    <property type="entry name" value="HTH-type_TetR-like_transc_reg"/>
</dbReference>
<dbReference type="Gene3D" id="1.10.357.10">
    <property type="entry name" value="Tetracycline Repressor, domain 2"/>
    <property type="match status" value="1"/>
</dbReference>
<dbReference type="InterPro" id="IPR009057">
    <property type="entry name" value="Homeodomain-like_sf"/>
</dbReference>
<dbReference type="InterPro" id="IPR036271">
    <property type="entry name" value="Tet_transcr_reg_TetR-rel_C_sf"/>
</dbReference>
<dbReference type="PANTHER" id="PTHR30055:SF228">
    <property type="entry name" value="TRANSCRIPTIONAL REGULATOR-RELATED"/>
    <property type="match status" value="1"/>
</dbReference>
<dbReference type="SUPFAM" id="SSF46689">
    <property type="entry name" value="Homeodomain-like"/>
    <property type="match status" value="1"/>
</dbReference>
<dbReference type="GO" id="GO:0003700">
    <property type="term" value="F:DNA-binding transcription factor activity"/>
    <property type="evidence" value="ECO:0007669"/>
    <property type="project" value="TreeGrafter"/>
</dbReference>
<keyword evidence="2" id="KW-0805">Transcription regulation</keyword>
<evidence type="ECO:0000259" key="6">
    <source>
        <dbReference type="PROSITE" id="PS50977"/>
    </source>
</evidence>
<dbReference type="Pfam" id="PF13977">
    <property type="entry name" value="TetR_C_6"/>
    <property type="match status" value="1"/>
</dbReference>
<dbReference type="RefSeq" id="WP_012498711.1">
    <property type="nucleotide sequence ID" value="NC_011026.1"/>
</dbReference>
<evidence type="ECO:0000256" key="3">
    <source>
        <dbReference type="ARBA" id="ARBA00023125"/>
    </source>
</evidence>
<evidence type="ECO:0000313" key="7">
    <source>
        <dbReference type="EMBL" id="ACF12627.1"/>
    </source>
</evidence>
<dbReference type="SUPFAM" id="SSF48498">
    <property type="entry name" value="Tetracyclin repressor-like, C-terminal domain"/>
    <property type="match status" value="1"/>
</dbReference>
<dbReference type="GO" id="GO:0000976">
    <property type="term" value="F:transcription cis-regulatory region binding"/>
    <property type="evidence" value="ECO:0007669"/>
    <property type="project" value="TreeGrafter"/>
</dbReference>
<dbReference type="Proteomes" id="UP000001208">
    <property type="component" value="Chromosome"/>
</dbReference>
<keyword evidence="4" id="KW-0804">Transcription</keyword>
<accession>B3QSY4</accession>
<dbReference type="PRINTS" id="PR00455">
    <property type="entry name" value="HTHTETR"/>
</dbReference>
<dbReference type="Gene3D" id="1.10.10.60">
    <property type="entry name" value="Homeodomain-like"/>
    <property type="match status" value="1"/>
</dbReference>
<feature type="domain" description="HTH tetR-type" evidence="6">
    <location>
        <begin position="8"/>
        <end position="68"/>
    </location>
</feature>